<dbReference type="SUPFAM" id="SSF51735">
    <property type="entry name" value="NAD(P)-binding Rossmann-fold domains"/>
    <property type="match status" value="1"/>
</dbReference>
<dbReference type="InterPro" id="IPR006311">
    <property type="entry name" value="TAT_signal"/>
</dbReference>
<protein>
    <submittedName>
        <fullName evidence="3">Gfo/Idh/MocA family oxidoreductase</fullName>
    </submittedName>
</protein>
<dbReference type="Gene3D" id="3.30.360.10">
    <property type="entry name" value="Dihydrodipicolinate Reductase, domain 2"/>
    <property type="match status" value="1"/>
</dbReference>
<dbReference type="InterPro" id="IPR036291">
    <property type="entry name" value="NAD(P)-bd_dom_sf"/>
</dbReference>
<dbReference type="PANTHER" id="PTHR43818:SF10">
    <property type="entry name" value="NADH-DEPENDENT DEHYDROGENASE-RELATED"/>
    <property type="match status" value="1"/>
</dbReference>
<gene>
    <name evidence="3" type="ORF">E5A73_09865</name>
</gene>
<evidence type="ECO:0000313" key="4">
    <source>
        <dbReference type="Proteomes" id="UP000306147"/>
    </source>
</evidence>
<feature type="domain" description="Gfo/Idh/MocA-like oxidoreductase N-terminal" evidence="1">
    <location>
        <begin position="63"/>
        <end position="192"/>
    </location>
</feature>
<dbReference type="Proteomes" id="UP000306147">
    <property type="component" value="Unassembled WGS sequence"/>
</dbReference>
<name>A0A4S1XE28_9SPHN</name>
<organism evidence="3 4">
    <name type="scientific">Sphingomonas gei</name>
    <dbReference type="NCBI Taxonomy" id="1395960"/>
    <lineage>
        <taxon>Bacteria</taxon>
        <taxon>Pseudomonadati</taxon>
        <taxon>Pseudomonadota</taxon>
        <taxon>Alphaproteobacteria</taxon>
        <taxon>Sphingomonadales</taxon>
        <taxon>Sphingomonadaceae</taxon>
        <taxon>Sphingomonas</taxon>
    </lineage>
</organism>
<dbReference type="InterPro" id="IPR050463">
    <property type="entry name" value="Gfo/Idh/MocA_oxidrdct_glycsds"/>
</dbReference>
<evidence type="ECO:0000259" key="2">
    <source>
        <dbReference type="Pfam" id="PF19051"/>
    </source>
</evidence>
<comment type="caution">
    <text evidence="3">The sequence shown here is derived from an EMBL/GenBank/DDBJ whole genome shotgun (WGS) entry which is preliminary data.</text>
</comment>
<dbReference type="OrthoDB" id="9792935at2"/>
<feature type="domain" description="Gfo/Idh/MocA-like oxidoreductase bacterial type C-terminal" evidence="2">
    <location>
        <begin position="230"/>
        <end position="293"/>
    </location>
</feature>
<reference evidence="3 4" key="1">
    <citation type="submission" date="2019-04" db="EMBL/GenBank/DDBJ databases">
        <title>Sphingomonas psychrotolerans sp. nov., isolated from soil in the Tianshan Mountains, Xinjiang, China.</title>
        <authorList>
            <person name="Luo Y."/>
            <person name="Sheng H."/>
        </authorList>
    </citation>
    <scope>NUCLEOTIDE SEQUENCE [LARGE SCALE GENOMIC DNA]</scope>
    <source>
        <strain evidence="3 4">ZFGT-11</strain>
    </source>
</reference>
<dbReference type="Pfam" id="PF01408">
    <property type="entry name" value="GFO_IDH_MocA"/>
    <property type="match status" value="1"/>
</dbReference>
<keyword evidence="4" id="KW-1185">Reference proteome</keyword>
<evidence type="ECO:0000313" key="3">
    <source>
        <dbReference type="EMBL" id="TGX53166.1"/>
    </source>
</evidence>
<evidence type="ECO:0000259" key="1">
    <source>
        <dbReference type="Pfam" id="PF01408"/>
    </source>
</evidence>
<dbReference type="Gene3D" id="3.40.50.720">
    <property type="entry name" value="NAD(P)-binding Rossmann-like Domain"/>
    <property type="match status" value="1"/>
</dbReference>
<dbReference type="SUPFAM" id="SSF55347">
    <property type="entry name" value="Glyceraldehyde-3-phosphate dehydrogenase-like, C-terminal domain"/>
    <property type="match status" value="1"/>
</dbReference>
<dbReference type="PROSITE" id="PS51318">
    <property type="entry name" value="TAT"/>
    <property type="match status" value="1"/>
</dbReference>
<dbReference type="EMBL" id="SRXT01000004">
    <property type="protein sequence ID" value="TGX53166.1"/>
    <property type="molecule type" value="Genomic_DNA"/>
</dbReference>
<dbReference type="InterPro" id="IPR000683">
    <property type="entry name" value="Gfo/Idh/MocA-like_OxRdtase_N"/>
</dbReference>
<dbReference type="PANTHER" id="PTHR43818">
    <property type="entry name" value="BCDNA.GH03377"/>
    <property type="match status" value="1"/>
</dbReference>
<accession>A0A4S1XE28</accession>
<proteinExistence type="predicted"/>
<sequence length="493" mass="53924">MAEHSIRPFVAKGRTTDRREHFMTDTRTSLTRRDWMRGAAATAGLLAAPGQASARRIAPSDRVNVAIIGAGGMGAQNMTKLTGENIVAVADVDFGYVAKAFVDDKGLARPERQLLKQAYDRAAKFADYRRMLDSRKDIDAVVIATPDHHHAIAAKTAMEHGLHVYVQKPLTYTVREGRKLLDLARRNPKLVTQMGNQGHSGDDGRRVVELIRGGVIGRVREVHAWTNRPVWPQGEARPAAVPKPAALDWDLWLGPAAVDWGYNPDYAHFNWRGWVPFGIGSLGDMGAHLIDFPVWALEPGLPTRIETRHSRWGGDADIWDGKPPADLGSYPLANITTYQFGHAKGGPITMTWYDGGLMPPTPAAMPATARMNPDGGVLYIGERGMLMHDTYGEKPVLVGEGTAARAAAVPVSLARVQGGREGHEMNWIRAIRGEEAISSPFAVAVPLNETMILGMVAMRADQPIEYDGAAGQITNLADANRFLDREYREGWAL</sequence>
<dbReference type="AlphaFoldDB" id="A0A4S1XE28"/>
<dbReference type="GO" id="GO:0000166">
    <property type="term" value="F:nucleotide binding"/>
    <property type="evidence" value="ECO:0007669"/>
    <property type="project" value="InterPro"/>
</dbReference>
<dbReference type="Pfam" id="PF19051">
    <property type="entry name" value="GFO_IDH_MocA_C2"/>
    <property type="match status" value="1"/>
</dbReference>
<dbReference type="InterPro" id="IPR043906">
    <property type="entry name" value="Gfo/Idh/MocA_OxRdtase_bact_C"/>
</dbReference>